<evidence type="ECO:0000256" key="2">
    <source>
        <dbReference type="SAM" id="Phobius"/>
    </source>
</evidence>
<dbReference type="EMBL" id="CAMPGE010002527">
    <property type="protein sequence ID" value="CAI2361334.1"/>
    <property type="molecule type" value="Genomic_DNA"/>
</dbReference>
<feature type="transmembrane region" description="Helical" evidence="2">
    <location>
        <begin position="16"/>
        <end position="41"/>
    </location>
</feature>
<sequence>MYENLPILRGMYFTMFQYYIITAYFALTVAILGTFVTDIILNWALHCTKPKNEIEYEFERSEPDSPCADRNDRIQSYEQSNDMNSEEDDIMPIERRARCGKTRCKGISCLNSTIKVLIIVLEILLALLILGYLDLLLVFDIIEGGLKITSFKFLLFMSILICLLIRFYEKFEPRKCTQKIISVVFIVSLPLIFALFYAQLTFIKGFCLCIWNQATPGLNHGEGHLSSAYTRSHMPSTCPVDETPCLLYVTLPENSLNEVFINFHVNVESCEGSCTPTLLWKEYTTGLDLQDSSNWNKFTINASDYESPKNEYSKRYIYTAYMKSLKPNTRYVFQITSSSWKSQTAKTYVYKTFDESKIVIVDGGDVGNSHITETMNKNTVSKIEMDLIMLGGDIAYDNNIAACYRSWDYLIKRLPQQRTDPVTGLTRLIPTIYGVGNHDMGINPYNGAKITHNANEPAFKHYFPQNTYDGKIPYGTDRKSYSLQKIGNLLEIYSLDTGYDTKMEGEQMEWMILNLERNSATYRFAQYHGPVYSACKQDAHFDHTVSDKGKKYWIPIFDRYNMTIVFENHTHSFKRSKRIKNGKEDSTGTLYLGEGNWGVKKPSGVCVPENADLHVKSTLDNNIWKVEVTPTGIIATAYNENNEQLDRTTIDV</sequence>
<dbReference type="InterPro" id="IPR029052">
    <property type="entry name" value="Metallo-depent_PP-like"/>
</dbReference>
<dbReference type="Gene3D" id="3.60.21.10">
    <property type="match status" value="1"/>
</dbReference>
<proteinExistence type="predicted"/>
<dbReference type="SUPFAM" id="SSF56300">
    <property type="entry name" value="Metallo-dependent phosphatases"/>
    <property type="match status" value="1"/>
</dbReference>
<keyword evidence="2" id="KW-0812">Transmembrane</keyword>
<dbReference type="InterPro" id="IPR039331">
    <property type="entry name" value="PAPs-like"/>
</dbReference>
<keyword evidence="1" id="KW-0732">Signal</keyword>
<dbReference type="InterPro" id="IPR008963">
    <property type="entry name" value="Purple_acid_Pase-like_N"/>
</dbReference>
<evidence type="ECO:0008006" key="5">
    <source>
        <dbReference type="Google" id="ProtNLM"/>
    </source>
</evidence>
<feature type="transmembrane region" description="Helical" evidence="2">
    <location>
        <begin position="151"/>
        <end position="168"/>
    </location>
</feature>
<comment type="caution">
    <text evidence="3">The sequence shown here is derived from an EMBL/GenBank/DDBJ whole genome shotgun (WGS) entry which is preliminary data.</text>
</comment>
<organism evidence="3 4">
    <name type="scientific">Euplotes crassus</name>
    <dbReference type="NCBI Taxonomy" id="5936"/>
    <lineage>
        <taxon>Eukaryota</taxon>
        <taxon>Sar</taxon>
        <taxon>Alveolata</taxon>
        <taxon>Ciliophora</taxon>
        <taxon>Intramacronucleata</taxon>
        <taxon>Spirotrichea</taxon>
        <taxon>Hypotrichia</taxon>
        <taxon>Euplotida</taxon>
        <taxon>Euplotidae</taxon>
        <taxon>Moneuplotes</taxon>
    </lineage>
</organism>
<dbReference type="Gene3D" id="2.60.40.380">
    <property type="entry name" value="Purple acid phosphatase-like, N-terminal"/>
    <property type="match status" value="1"/>
</dbReference>
<dbReference type="GO" id="GO:0003993">
    <property type="term" value="F:acid phosphatase activity"/>
    <property type="evidence" value="ECO:0007669"/>
    <property type="project" value="InterPro"/>
</dbReference>
<feature type="transmembrane region" description="Helical" evidence="2">
    <location>
        <begin position="180"/>
        <end position="200"/>
    </location>
</feature>
<keyword evidence="4" id="KW-1185">Reference proteome</keyword>
<dbReference type="PANTHER" id="PTHR22953">
    <property type="entry name" value="ACID PHOSPHATASE RELATED"/>
    <property type="match status" value="1"/>
</dbReference>
<evidence type="ECO:0000256" key="1">
    <source>
        <dbReference type="ARBA" id="ARBA00022729"/>
    </source>
</evidence>
<dbReference type="Proteomes" id="UP001295684">
    <property type="component" value="Unassembled WGS sequence"/>
</dbReference>
<evidence type="ECO:0000313" key="3">
    <source>
        <dbReference type="EMBL" id="CAI2361334.1"/>
    </source>
</evidence>
<feature type="transmembrane region" description="Helical" evidence="2">
    <location>
        <begin position="116"/>
        <end position="139"/>
    </location>
</feature>
<dbReference type="AlphaFoldDB" id="A0AAD1X5C6"/>
<dbReference type="PANTHER" id="PTHR22953:SF153">
    <property type="entry name" value="PURPLE ACID PHOSPHATASE"/>
    <property type="match status" value="1"/>
</dbReference>
<reference evidence="3" key="1">
    <citation type="submission" date="2023-07" db="EMBL/GenBank/DDBJ databases">
        <authorList>
            <consortium name="AG Swart"/>
            <person name="Singh M."/>
            <person name="Singh A."/>
            <person name="Seah K."/>
            <person name="Emmerich C."/>
        </authorList>
    </citation>
    <scope>NUCLEOTIDE SEQUENCE</scope>
    <source>
        <strain evidence="3">DP1</strain>
    </source>
</reference>
<dbReference type="GO" id="GO:0046872">
    <property type="term" value="F:metal ion binding"/>
    <property type="evidence" value="ECO:0007669"/>
    <property type="project" value="InterPro"/>
</dbReference>
<keyword evidence="2" id="KW-1133">Transmembrane helix</keyword>
<accession>A0AAD1X5C6</accession>
<name>A0AAD1X5C6_EUPCR</name>
<evidence type="ECO:0000313" key="4">
    <source>
        <dbReference type="Proteomes" id="UP001295684"/>
    </source>
</evidence>
<gene>
    <name evidence="3" type="ORF">ECRASSUSDP1_LOCUS2645</name>
</gene>
<dbReference type="SUPFAM" id="SSF49363">
    <property type="entry name" value="Purple acid phosphatase, N-terminal domain"/>
    <property type="match status" value="1"/>
</dbReference>
<keyword evidence="2" id="KW-0472">Membrane</keyword>
<protein>
    <recommendedName>
        <fullName evidence="5">Purple acid phosphatase</fullName>
    </recommendedName>
</protein>